<evidence type="ECO:0000256" key="1">
    <source>
        <dbReference type="SAM" id="MobiDB-lite"/>
    </source>
</evidence>
<gene>
    <name evidence="2" type="ORF">ACETWP_07410</name>
</gene>
<name>A0ABV4ULA1_9MICC</name>
<organism evidence="2 3">
    <name type="scientific">Arthrobacter halodurans</name>
    <dbReference type="NCBI Taxonomy" id="516699"/>
    <lineage>
        <taxon>Bacteria</taxon>
        <taxon>Bacillati</taxon>
        <taxon>Actinomycetota</taxon>
        <taxon>Actinomycetes</taxon>
        <taxon>Micrococcales</taxon>
        <taxon>Micrococcaceae</taxon>
        <taxon>Arthrobacter</taxon>
    </lineage>
</organism>
<proteinExistence type="predicted"/>
<dbReference type="RefSeq" id="WP_373971576.1">
    <property type="nucleotide sequence ID" value="NZ_JBHDLJ010000004.1"/>
</dbReference>
<feature type="compositionally biased region" description="Basic and acidic residues" evidence="1">
    <location>
        <begin position="161"/>
        <end position="176"/>
    </location>
</feature>
<sequence length="183" mass="20043">MEDRTSVAAVAAAYHRYHLLAFSDVRAERLASDGLLWSADRIAEVLWHEPDLEVVLDLLDALVHHSDDAGFLGFVGAGPLEDALGRRADAAEAFDARCAADPVWRQAAASVWVREDVWLGLPALLAGIVTNIDREDGGIPGTRPPAGLQVPRKPRRRRGKPRWEDRAAGQPEHEEPGPWAPDL</sequence>
<dbReference type="EMBL" id="JBHDLJ010000004">
    <property type="protein sequence ID" value="MFB0834410.1"/>
    <property type="molecule type" value="Genomic_DNA"/>
</dbReference>
<reference evidence="2 3" key="1">
    <citation type="submission" date="2024-09" db="EMBL/GenBank/DDBJ databases">
        <authorList>
            <person name="Salinas-Garcia M.A."/>
            <person name="Prieme A."/>
        </authorList>
    </citation>
    <scope>NUCLEOTIDE SEQUENCE [LARGE SCALE GENOMIC DNA]</scope>
    <source>
        <strain evidence="2 3">DSM 21081</strain>
    </source>
</reference>
<protein>
    <submittedName>
        <fullName evidence="2">Uncharacterized protein</fullName>
    </submittedName>
</protein>
<keyword evidence="3" id="KW-1185">Reference proteome</keyword>
<accession>A0ABV4ULA1</accession>
<dbReference type="Proteomes" id="UP001575652">
    <property type="component" value="Unassembled WGS sequence"/>
</dbReference>
<evidence type="ECO:0000313" key="3">
    <source>
        <dbReference type="Proteomes" id="UP001575652"/>
    </source>
</evidence>
<feature type="region of interest" description="Disordered" evidence="1">
    <location>
        <begin position="135"/>
        <end position="183"/>
    </location>
</feature>
<comment type="caution">
    <text evidence="2">The sequence shown here is derived from an EMBL/GenBank/DDBJ whole genome shotgun (WGS) entry which is preliminary data.</text>
</comment>
<evidence type="ECO:0000313" key="2">
    <source>
        <dbReference type="EMBL" id="MFB0834410.1"/>
    </source>
</evidence>